<gene>
    <name evidence="4" type="ORF">K7432_013186</name>
</gene>
<dbReference type="InterPro" id="IPR012338">
    <property type="entry name" value="Beta-lactam/transpept-like"/>
</dbReference>
<comment type="caution">
    <text evidence="4">The sequence shown here is derived from an EMBL/GenBank/DDBJ whole genome shotgun (WGS) entry which is preliminary data.</text>
</comment>
<dbReference type="SUPFAM" id="SSF56601">
    <property type="entry name" value="beta-lactamase/transpeptidase-like"/>
    <property type="match status" value="1"/>
</dbReference>
<dbReference type="PANTHER" id="PTHR46825">
    <property type="entry name" value="D-ALANYL-D-ALANINE-CARBOXYPEPTIDASE/ENDOPEPTIDASE AMPH"/>
    <property type="match status" value="1"/>
</dbReference>
<evidence type="ECO:0000313" key="5">
    <source>
        <dbReference type="Proteomes" id="UP001479436"/>
    </source>
</evidence>
<dbReference type="EMBL" id="JASJQH010001256">
    <property type="protein sequence ID" value="KAK9761703.1"/>
    <property type="molecule type" value="Genomic_DNA"/>
</dbReference>
<organism evidence="4 5">
    <name type="scientific">Basidiobolus ranarum</name>
    <dbReference type="NCBI Taxonomy" id="34480"/>
    <lineage>
        <taxon>Eukaryota</taxon>
        <taxon>Fungi</taxon>
        <taxon>Fungi incertae sedis</taxon>
        <taxon>Zoopagomycota</taxon>
        <taxon>Entomophthoromycotina</taxon>
        <taxon>Basidiobolomycetes</taxon>
        <taxon>Basidiobolales</taxon>
        <taxon>Basidiobolaceae</taxon>
        <taxon>Basidiobolus</taxon>
    </lineage>
</organism>
<sequence length="120" mass="13077">MKEIVYYTSFAALLLSTSFIIPCTASKGPEISAEKVSLGGPQDAKEVEAFADTIFARTMKKFNVVGSNFVVVRDGNVILSKGYGYADRERQIPVDKNTAFQIGSVTKSFTALAVMQLVDR</sequence>
<feature type="signal peptide" evidence="2">
    <location>
        <begin position="1"/>
        <end position="25"/>
    </location>
</feature>
<keyword evidence="5" id="KW-1185">Reference proteome</keyword>
<name>A0ABR2WJP3_9FUNG</name>
<protein>
    <recommendedName>
        <fullName evidence="3">Beta-lactamase-related domain-containing protein</fullName>
    </recommendedName>
</protein>
<accession>A0ABR2WJP3</accession>
<dbReference type="InterPro" id="IPR050491">
    <property type="entry name" value="AmpC-like"/>
</dbReference>
<proteinExistence type="inferred from homology"/>
<feature type="chain" id="PRO_5046817126" description="Beta-lactamase-related domain-containing protein" evidence="2">
    <location>
        <begin position="26"/>
        <end position="120"/>
    </location>
</feature>
<dbReference type="PANTHER" id="PTHR46825:SF9">
    <property type="entry name" value="BETA-LACTAMASE-RELATED DOMAIN-CONTAINING PROTEIN"/>
    <property type="match status" value="1"/>
</dbReference>
<comment type="similarity">
    <text evidence="1">Belongs to the peptidase S12 family.</text>
</comment>
<dbReference type="Pfam" id="PF00144">
    <property type="entry name" value="Beta-lactamase"/>
    <property type="match status" value="1"/>
</dbReference>
<keyword evidence="2" id="KW-0732">Signal</keyword>
<dbReference type="Proteomes" id="UP001479436">
    <property type="component" value="Unassembled WGS sequence"/>
</dbReference>
<feature type="non-terminal residue" evidence="4">
    <location>
        <position position="120"/>
    </location>
</feature>
<feature type="domain" description="Beta-lactamase-related" evidence="3">
    <location>
        <begin position="52"/>
        <end position="120"/>
    </location>
</feature>
<dbReference type="Gene3D" id="3.40.710.10">
    <property type="entry name" value="DD-peptidase/beta-lactamase superfamily"/>
    <property type="match status" value="1"/>
</dbReference>
<evidence type="ECO:0000259" key="3">
    <source>
        <dbReference type="Pfam" id="PF00144"/>
    </source>
</evidence>
<dbReference type="InterPro" id="IPR001466">
    <property type="entry name" value="Beta-lactam-related"/>
</dbReference>
<reference evidence="4 5" key="1">
    <citation type="submission" date="2023-04" db="EMBL/GenBank/DDBJ databases">
        <title>Genome of Basidiobolus ranarum AG-B5.</title>
        <authorList>
            <person name="Stajich J.E."/>
            <person name="Carter-House D."/>
            <person name="Gryganskyi A."/>
        </authorList>
    </citation>
    <scope>NUCLEOTIDE SEQUENCE [LARGE SCALE GENOMIC DNA]</scope>
    <source>
        <strain evidence="4 5">AG-B5</strain>
    </source>
</reference>
<evidence type="ECO:0000256" key="1">
    <source>
        <dbReference type="ARBA" id="ARBA00038215"/>
    </source>
</evidence>
<evidence type="ECO:0000256" key="2">
    <source>
        <dbReference type="SAM" id="SignalP"/>
    </source>
</evidence>
<evidence type="ECO:0000313" key="4">
    <source>
        <dbReference type="EMBL" id="KAK9761703.1"/>
    </source>
</evidence>